<dbReference type="SUPFAM" id="SSF48452">
    <property type="entry name" value="TPR-like"/>
    <property type="match status" value="1"/>
</dbReference>
<feature type="domain" description="Pyrrolo-quinoline quinone repeat" evidence="3">
    <location>
        <begin position="599"/>
        <end position="744"/>
    </location>
</feature>
<dbReference type="Gene3D" id="1.25.40.10">
    <property type="entry name" value="Tetratricopeptide repeat domain"/>
    <property type="match status" value="1"/>
</dbReference>
<organism evidence="4 5">
    <name type="scientific">Stieleria marina</name>
    <dbReference type="NCBI Taxonomy" id="1930275"/>
    <lineage>
        <taxon>Bacteria</taxon>
        <taxon>Pseudomonadati</taxon>
        <taxon>Planctomycetota</taxon>
        <taxon>Planctomycetia</taxon>
        <taxon>Pirellulales</taxon>
        <taxon>Pirellulaceae</taxon>
        <taxon>Stieleria</taxon>
    </lineage>
</organism>
<gene>
    <name evidence="4" type="ORF">K239x_44080</name>
</gene>
<proteinExistence type="predicted"/>
<dbReference type="Gene3D" id="2.130.10.10">
    <property type="entry name" value="YVTN repeat-like/Quinoprotein amine dehydrogenase"/>
    <property type="match status" value="2"/>
</dbReference>
<evidence type="ECO:0000313" key="5">
    <source>
        <dbReference type="Proteomes" id="UP000319817"/>
    </source>
</evidence>
<dbReference type="InterPro" id="IPR011047">
    <property type="entry name" value="Quinoprotein_ADH-like_sf"/>
</dbReference>
<accession>A0A517NZ61</accession>
<evidence type="ECO:0000256" key="2">
    <source>
        <dbReference type="SAM" id="SignalP"/>
    </source>
</evidence>
<dbReference type="InterPro" id="IPR015943">
    <property type="entry name" value="WD40/YVTN_repeat-like_dom_sf"/>
</dbReference>
<dbReference type="OrthoDB" id="242013at2"/>
<feature type="compositionally biased region" description="Basic and acidic residues" evidence="1">
    <location>
        <begin position="1522"/>
        <end position="1538"/>
    </location>
</feature>
<evidence type="ECO:0000259" key="3">
    <source>
        <dbReference type="Pfam" id="PF13360"/>
    </source>
</evidence>
<dbReference type="PANTHER" id="PTHR34512:SF30">
    <property type="entry name" value="OUTER MEMBRANE PROTEIN ASSEMBLY FACTOR BAMB"/>
    <property type="match status" value="1"/>
</dbReference>
<dbReference type="Proteomes" id="UP000319817">
    <property type="component" value="Chromosome"/>
</dbReference>
<dbReference type="SUPFAM" id="SSF50998">
    <property type="entry name" value="Quinoprotein alcohol dehydrogenase-like"/>
    <property type="match status" value="2"/>
</dbReference>
<dbReference type="InterPro" id="IPR002372">
    <property type="entry name" value="PQQ_rpt_dom"/>
</dbReference>
<evidence type="ECO:0000313" key="4">
    <source>
        <dbReference type="EMBL" id="QDT12398.1"/>
    </source>
</evidence>
<evidence type="ECO:0000256" key="1">
    <source>
        <dbReference type="SAM" id="MobiDB-lite"/>
    </source>
</evidence>
<dbReference type="InterPro" id="IPR018391">
    <property type="entry name" value="PQQ_b-propeller_rpt"/>
</dbReference>
<keyword evidence="2" id="KW-0732">Signal</keyword>
<dbReference type="Pfam" id="PF13360">
    <property type="entry name" value="PQQ_2"/>
    <property type="match status" value="3"/>
</dbReference>
<reference evidence="4 5" key="1">
    <citation type="submission" date="2019-02" db="EMBL/GenBank/DDBJ databases">
        <title>Deep-cultivation of Planctomycetes and their phenomic and genomic characterization uncovers novel biology.</title>
        <authorList>
            <person name="Wiegand S."/>
            <person name="Jogler M."/>
            <person name="Boedeker C."/>
            <person name="Pinto D."/>
            <person name="Vollmers J."/>
            <person name="Rivas-Marin E."/>
            <person name="Kohn T."/>
            <person name="Peeters S.H."/>
            <person name="Heuer A."/>
            <person name="Rast P."/>
            <person name="Oberbeckmann S."/>
            <person name="Bunk B."/>
            <person name="Jeske O."/>
            <person name="Meyerdierks A."/>
            <person name="Storesund J.E."/>
            <person name="Kallscheuer N."/>
            <person name="Luecker S."/>
            <person name="Lage O.M."/>
            <person name="Pohl T."/>
            <person name="Merkel B.J."/>
            <person name="Hornburger P."/>
            <person name="Mueller R.-W."/>
            <person name="Bruemmer F."/>
            <person name="Labrenz M."/>
            <person name="Spormann A.M."/>
            <person name="Op den Camp H."/>
            <person name="Overmann J."/>
            <person name="Amann R."/>
            <person name="Jetten M.S.M."/>
            <person name="Mascher T."/>
            <person name="Medema M.H."/>
            <person name="Devos D.P."/>
            <person name="Kaster A.-K."/>
            <person name="Ovreas L."/>
            <person name="Rohde M."/>
            <person name="Galperin M.Y."/>
            <person name="Jogler C."/>
        </authorList>
    </citation>
    <scope>NUCLEOTIDE SEQUENCE [LARGE SCALE GENOMIC DNA]</scope>
    <source>
        <strain evidence="4 5">K23_9</strain>
    </source>
</reference>
<dbReference type="InterPro" id="IPR011990">
    <property type="entry name" value="TPR-like_helical_dom_sf"/>
</dbReference>
<feature type="domain" description="Pyrrolo-quinoline quinone repeat" evidence="3">
    <location>
        <begin position="447"/>
        <end position="568"/>
    </location>
</feature>
<protein>
    <submittedName>
        <fullName evidence="4">PQQ enzyme repeat protein</fullName>
    </submittedName>
</protein>
<keyword evidence="5" id="KW-1185">Reference proteome</keyword>
<sequence length="1549" mass="170876" precursor="true">MNQNCWPSLYFFNRSRITPLFVCFCVAVLLVASATKQASGQAGIMRQTRGMSSARFIEAPRYIQQELREAERAIAEDRMSDAVVRLGDLLQREPLDSVDSDLSGQDFFLPPDRGTKFSDSKLNRARRLIGELPASAIDIYELRYGPLARKTLQEAGPERDWNAVGDVRRKYFHTLAGYEASLILAQHELFNGHPLAASLLLDDVVVSPRAVNHLGQSVKLIHAAAMQLAGRDLKDVELPSSGTVRVGQVQTEWPKADAVNDWIEAKFSQRQRQAGGTLKSYPMFGGKPNRNEASDGQMPLANARWQVETTSTPGEARTIEKVASELIASGQLPPPSLMPIRVGEHLLMRTTNRLFGVNYKTGKRIWNYPWYSIDESTEDDQAPPTVMGQVKGDSLLAQRVWNDLPYGQLTSDSERVFFIDDLNEVEIVAFSPMGMRGTRPANTGTNTLVALDLRTEGSLLWRLGEGADDASSLFDAFFLGPPLPLNGRLYVMAEVAGDVLLVCLDPATGDEIWRQQLVAVETGAIDVDAARRVTGATPTYSEGLLICPTGAGATVAVDLVDRTLRWGVTYARRSTPREVLGSRSGRMNPSQLLQRWHNGAAVAMDNSLVLTPAESDTLMCLDLLTGTRHFGDRKREDLRYLAGVRDAKIILVGARRMLAVDLETGAEVWRTEKDLLAIGQQIVGRGVFGEDDYLLPASSNELVRVSLKDGKVLARRSTKFALGNLVAVDGEIISQSSTSLAVAYGEQTLEPLVNARLAENPNDFEALVRKAELLIQRNRRTDALELLDRARSIDSESVEVHMLSVSAMLGLLREGKPGSDALADQLDTMIDRPSERVEFLSLQIQASLKNDEPESAAKRLIQLSQLLGGTEQLDNAGKEVINDSARECDLNNWVVARMAEVKQIADEKQIEAINEQVRKFVERKLEGAKSSLISVINHFAPFDVSAALSTLGAKLLDEESYLTLERLVIGPNSNDGTLFDSLTAKDLVLLTQAYVRGGMVKDAVKLIDKIHKREFEDSLPEVLSEMELLAEQKSAQPTWDDKVALDWQSSPTPQQGLGMIQTERRLMSTEVISNETFRGWKLIAEGGRTLAMRDRVGRVIGMPTGGAVRREVGEREAKINGGMMVVHRGGELTAVDLYKILGNQGIESVLWKRKFGGDSSTAITRTSVSSKFGPSFVRRLITASRASAVPGEFRVGTMLGDRVFVLQGGDLMAIDLMTSKTLWRNSTAPPQGAVVSDGKRVAVVCEPLDKVVFFDALDGRHLGEQKWEHGIVWADTGENVLCFSETDDRWKYNLRVVNPFSKQVLLDTVSYSSNRAGEGEKRAFGKIVSQRYLLLLNTQGKLKVWDILKGKEIVDAEIGEYADLKAIHGVELDGQLVVFPERLDSMVTAADGEESQTEQGLFHKTADALFAYSLNDGGLRWKKEFDSPWGCTLSQPGDSPILLLTRLRWKIDDTRARKSKMDAIAVDVRNGKTIHQRLGTPVPSRMNEQHAKITVQSVQDRVVAQIGNEILTYKFGETDAENDGKGEAGKPKEAKDPSELPLLDDLFGE</sequence>
<dbReference type="PANTHER" id="PTHR34512">
    <property type="entry name" value="CELL SURFACE PROTEIN"/>
    <property type="match status" value="1"/>
</dbReference>
<dbReference type="EMBL" id="CP036526">
    <property type="protein sequence ID" value="QDT12398.1"/>
    <property type="molecule type" value="Genomic_DNA"/>
</dbReference>
<dbReference type="RefSeq" id="WP_145420251.1">
    <property type="nucleotide sequence ID" value="NZ_CP036526.1"/>
</dbReference>
<dbReference type="SMART" id="SM00564">
    <property type="entry name" value="PQQ"/>
    <property type="match status" value="4"/>
</dbReference>
<feature type="domain" description="Pyrrolo-quinoline quinone repeat" evidence="3">
    <location>
        <begin position="1199"/>
        <end position="1393"/>
    </location>
</feature>
<feature type="signal peptide" evidence="2">
    <location>
        <begin position="1"/>
        <end position="38"/>
    </location>
</feature>
<feature type="chain" id="PRO_5022209653" evidence="2">
    <location>
        <begin position="39"/>
        <end position="1549"/>
    </location>
</feature>
<feature type="region of interest" description="Disordered" evidence="1">
    <location>
        <begin position="1517"/>
        <end position="1549"/>
    </location>
</feature>
<name>A0A517NZ61_9BACT</name>